<gene>
    <name evidence="2" type="ORF">J7337_002279</name>
</gene>
<evidence type="ECO:0000313" key="2">
    <source>
        <dbReference type="EMBL" id="KAG9505312.1"/>
    </source>
</evidence>
<sequence length="77" mass="8491">MAEKSDFPDLATIASAGHIEDEKKAHTAHDGGHIEGNALLVNRQGEIRKIPVPSSDPNDPLHFKPWEKYGRKPCSAY</sequence>
<reference evidence="2" key="1">
    <citation type="journal article" date="2021" name="Mol. Plant Microbe Interact.">
        <title>Telomere to telomere genome assembly of Fusarium musae F31, causal agent of crown rot disease of banana.</title>
        <authorList>
            <person name="Degradi L."/>
            <person name="Tava V."/>
            <person name="Kunova A."/>
            <person name="Cortesi P."/>
            <person name="Saracchi M."/>
            <person name="Pasquali M."/>
        </authorList>
    </citation>
    <scope>NUCLEOTIDE SEQUENCE</scope>
    <source>
        <strain evidence="2">F31</strain>
    </source>
</reference>
<dbReference type="EMBL" id="JAHBCI010000002">
    <property type="protein sequence ID" value="KAG9505312.1"/>
    <property type="molecule type" value="Genomic_DNA"/>
</dbReference>
<dbReference type="KEGG" id="fmu:J7337_002279"/>
<accession>A0A9P8ITV0</accession>
<organism evidence="2 3">
    <name type="scientific">Fusarium musae</name>
    <dbReference type="NCBI Taxonomy" id="1042133"/>
    <lineage>
        <taxon>Eukaryota</taxon>
        <taxon>Fungi</taxon>
        <taxon>Dikarya</taxon>
        <taxon>Ascomycota</taxon>
        <taxon>Pezizomycotina</taxon>
        <taxon>Sordariomycetes</taxon>
        <taxon>Hypocreomycetidae</taxon>
        <taxon>Hypocreales</taxon>
        <taxon>Nectriaceae</taxon>
        <taxon>Fusarium</taxon>
    </lineage>
</organism>
<feature type="region of interest" description="Disordered" evidence="1">
    <location>
        <begin position="1"/>
        <end position="36"/>
    </location>
</feature>
<protein>
    <submittedName>
        <fullName evidence="2">Uncharacterized protein</fullName>
    </submittedName>
</protein>
<dbReference type="Proteomes" id="UP000827133">
    <property type="component" value="Unassembled WGS sequence"/>
</dbReference>
<dbReference type="AlphaFoldDB" id="A0A9P8ITV0"/>
<feature type="compositionally biased region" description="Basic and acidic residues" evidence="1">
    <location>
        <begin position="59"/>
        <end position="70"/>
    </location>
</feature>
<feature type="region of interest" description="Disordered" evidence="1">
    <location>
        <begin position="49"/>
        <end position="77"/>
    </location>
</feature>
<feature type="compositionally biased region" description="Basic and acidic residues" evidence="1">
    <location>
        <begin position="18"/>
        <end position="33"/>
    </location>
</feature>
<dbReference type="RefSeq" id="XP_044684311.1">
    <property type="nucleotide sequence ID" value="XM_044820011.1"/>
</dbReference>
<proteinExistence type="predicted"/>
<evidence type="ECO:0000313" key="3">
    <source>
        <dbReference type="Proteomes" id="UP000827133"/>
    </source>
</evidence>
<dbReference type="GeneID" id="68310136"/>
<name>A0A9P8ITV0_9HYPO</name>
<keyword evidence="3" id="KW-1185">Reference proteome</keyword>
<evidence type="ECO:0000256" key="1">
    <source>
        <dbReference type="SAM" id="MobiDB-lite"/>
    </source>
</evidence>
<comment type="caution">
    <text evidence="2">The sequence shown here is derived from an EMBL/GenBank/DDBJ whole genome shotgun (WGS) entry which is preliminary data.</text>
</comment>